<evidence type="ECO:0000256" key="7">
    <source>
        <dbReference type="ARBA" id="ARBA00022927"/>
    </source>
</evidence>
<keyword evidence="4 10" id="KW-1003">Cell membrane</keyword>
<dbReference type="GO" id="GO:0031992">
    <property type="term" value="F:energy transducer activity"/>
    <property type="evidence" value="ECO:0007669"/>
    <property type="project" value="InterPro"/>
</dbReference>
<accession>A0AAN0MK29</accession>
<organism evidence="13 14">
    <name type="scientific">Pectobacterium araliae</name>
    <dbReference type="NCBI Taxonomy" id="3073862"/>
    <lineage>
        <taxon>Bacteria</taxon>
        <taxon>Pseudomonadati</taxon>
        <taxon>Pseudomonadota</taxon>
        <taxon>Gammaproteobacteria</taxon>
        <taxon>Enterobacterales</taxon>
        <taxon>Pectobacteriaceae</taxon>
        <taxon>Pectobacterium</taxon>
    </lineage>
</organism>
<evidence type="ECO:0000256" key="9">
    <source>
        <dbReference type="ARBA" id="ARBA00023136"/>
    </source>
</evidence>
<dbReference type="PROSITE" id="PS52015">
    <property type="entry name" value="TONB_CTD"/>
    <property type="match status" value="1"/>
</dbReference>
<dbReference type="RefSeq" id="WP_261848192.1">
    <property type="nucleotide sequence ID" value="NZ_AP028908.1"/>
</dbReference>
<feature type="transmembrane region" description="Helical" evidence="10">
    <location>
        <begin position="37"/>
        <end position="56"/>
    </location>
</feature>
<evidence type="ECO:0000256" key="5">
    <source>
        <dbReference type="ARBA" id="ARBA00022519"/>
    </source>
</evidence>
<keyword evidence="3 10" id="KW-0813">Transport</keyword>
<dbReference type="Pfam" id="PF03544">
    <property type="entry name" value="TonB_C"/>
    <property type="match status" value="1"/>
</dbReference>
<name>A0AAN0MK29_9GAMM</name>
<feature type="compositionally biased region" description="Polar residues" evidence="11">
    <location>
        <begin position="178"/>
        <end position="187"/>
    </location>
</feature>
<dbReference type="Proteomes" id="UP001377830">
    <property type="component" value="Chromosome"/>
</dbReference>
<evidence type="ECO:0000256" key="3">
    <source>
        <dbReference type="ARBA" id="ARBA00022448"/>
    </source>
</evidence>
<evidence type="ECO:0000259" key="12">
    <source>
        <dbReference type="PROSITE" id="PS52015"/>
    </source>
</evidence>
<dbReference type="GO" id="GO:0055085">
    <property type="term" value="P:transmembrane transport"/>
    <property type="evidence" value="ECO:0007669"/>
    <property type="project" value="InterPro"/>
</dbReference>
<dbReference type="InterPro" id="IPR037682">
    <property type="entry name" value="TonB_C"/>
</dbReference>
<keyword evidence="14" id="KW-1185">Reference proteome</keyword>
<reference evidence="14" key="1">
    <citation type="journal article" date="2024" name="Int. J. Syst. Evol. Microbiol.">
        <title>Pectobacterium araliae sp. nov., a pathogen causing bacterial soft rot of Japanese angelica tree in Japan.</title>
        <authorList>
            <person name="Sawada H."/>
            <person name="Someya N."/>
            <person name="Morohoshi T."/>
            <person name="Ono M."/>
            <person name="Satou M."/>
        </authorList>
    </citation>
    <scope>NUCLEOTIDE SEQUENCE [LARGE SCALE GENOMIC DNA]</scope>
    <source>
        <strain evidence="14">MAFF 302110</strain>
    </source>
</reference>
<dbReference type="PANTHER" id="PTHR33446:SF2">
    <property type="entry name" value="PROTEIN TONB"/>
    <property type="match status" value="1"/>
</dbReference>
<sequence length="282" mass="30853">MQQALLKQRVLPVTLDGDTQRLDHSVRKSAYGEGRKIVLSFLAVALLHMVTVAWLITRTTEYKPLNLITPAESVSIQATMVEEPEPEPVPEISPEPPVLTSEQGEREIEPIVEKQQPLPEPPPVKQEVKKVPPKPVVKPKPVRPKTITEPLPVAKTEQKATPATATPTAASGLIPNASKGTMMQNTPGAEPKNVTSVGCAVPQPEYPRRARRFQQEGDVLVRLVISPEGRLLKHELAKSSGYEALDEAAMDAIAKTSCTPYRENGQAITVMTLQPVKFKLSH</sequence>
<dbReference type="KEGG" id="parl:PEC302110_11280"/>
<feature type="compositionally biased region" description="Low complexity" evidence="11">
    <location>
        <begin position="160"/>
        <end position="170"/>
    </location>
</feature>
<keyword evidence="9 10" id="KW-0472">Membrane</keyword>
<comment type="similarity">
    <text evidence="2 10">Belongs to the TonB family.</text>
</comment>
<dbReference type="GO" id="GO:0098797">
    <property type="term" value="C:plasma membrane protein complex"/>
    <property type="evidence" value="ECO:0007669"/>
    <property type="project" value="TreeGrafter"/>
</dbReference>
<evidence type="ECO:0000256" key="6">
    <source>
        <dbReference type="ARBA" id="ARBA00022692"/>
    </source>
</evidence>
<feature type="compositionally biased region" description="Basic and acidic residues" evidence="11">
    <location>
        <begin position="103"/>
        <end position="112"/>
    </location>
</feature>
<evidence type="ECO:0000313" key="14">
    <source>
        <dbReference type="Proteomes" id="UP001377830"/>
    </source>
</evidence>
<evidence type="ECO:0000256" key="10">
    <source>
        <dbReference type="RuleBase" id="RU362123"/>
    </source>
</evidence>
<keyword evidence="6 10" id="KW-0812">Transmembrane</keyword>
<proteinExistence type="inferred from homology"/>
<dbReference type="PRINTS" id="PR01374">
    <property type="entry name" value="TONBPROTEIN"/>
</dbReference>
<dbReference type="InterPro" id="IPR003538">
    <property type="entry name" value="TonB"/>
</dbReference>
<keyword evidence="8 10" id="KW-1133">Transmembrane helix</keyword>
<dbReference type="GO" id="GO:0030288">
    <property type="term" value="C:outer membrane-bounded periplasmic space"/>
    <property type="evidence" value="ECO:0007669"/>
    <property type="project" value="InterPro"/>
</dbReference>
<dbReference type="NCBIfam" id="TIGR01352">
    <property type="entry name" value="tonB_Cterm"/>
    <property type="match status" value="1"/>
</dbReference>
<dbReference type="AlphaFoldDB" id="A0AAN0MK29"/>
<dbReference type="SUPFAM" id="SSF74653">
    <property type="entry name" value="TolA/TonB C-terminal domain"/>
    <property type="match status" value="1"/>
</dbReference>
<feature type="domain" description="TonB C-terminal" evidence="12">
    <location>
        <begin position="191"/>
        <end position="282"/>
    </location>
</feature>
<dbReference type="InterPro" id="IPR006260">
    <property type="entry name" value="TonB/TolA_C"/>
</dbReference>
<comment type="subcellular location">
    <subcellularLocation>
        <location evidence="1 10">Cell inner membrane</location>
        <topology evidence="1 10">Single-pass membrane protein</topology>
        <orientation evidence="1 10">Periplasmic side</orientation>
    </subcellularLocation>
</comment>
<evidence type="ECO:0000256" key="11">
    <source>
        <dbReference type="SAM" id="MobiDB-lite"/>
    </source>
</evidence>
<dbReference type="GO" id="GO:0015891">
    <property type="term" value="P:siderophore transport"/>
    <property type="evidence" value="ECO:0007669"/>
    <property type="project" value="InterPro"/>
</dbReference>
<dbReference type="PANTHER" id="PTHR33446">
    <property type="entry name" value="PROTEIN TONB-RELATED"/>
    <property type="match status" value="1"/>
</dbReference>
<evidence type="ECO:0000313" key="13">
    <source>
        <dbReference type="EMBL" id="BES84031.1"/>
    </source>
</evidence>
<dbReference type="InterPro" id="IPR051045">
    <property type="entry name" value="TonB-dependent_transducer"/>
</dbReference>
<keyword evidence="10" id="KW-0735">Signal-anchor</keyword>
<evidence type="ECO:0000256" key="4">
    <source>
        <dbReference type="ARBA" id="ARBA00022475"/>
    </source>
</evidence>
<protein>
    <recommendedName>
        <fullName evidence="10">Protein TonB</fullName>
    </recommendedName>
</protein>
<feature type="region of interest" description="Disordered" evidence="11">
    <location>
        <begin position="82"/>
        <end position="196"/>
    </location>
</feature>
<evidence type="ECO:0000256" key="1">
    <source>
        <dbReference type="ARBA" id="ARBA00004383"/>
    </source>
</evidence>
<evidence type="ECO:0000256" key="2">
    <source>
        <dbReference type="ARBA" id="ARBA00006555"/>
    </source>
</evidence>
<dbReference type="Gene3D" id="3.30.1150.10">
    <property type="match status" value="1"/>
</dbReference>
<evidence type="ECO:0000256" key="8">
    <source>
        <dbReference type="ARBA" id="ARBA00022989"/>
    </source>
</evidence>
<gene>
    <name evidence="13" type="ORF">PEC302110_11280</name>
</gene>
<keyword evidence="7 10" id="KW-0653">Protein transport</keyword>
<dbReference type="EMBL" id="AP028908">
    <property type="protein sequence ID" value="BES84031.1"/>
    <property type="molecule type" value="Genomic_DNA"/>
</dbReference>
<dbReference type="GO" id="GO:0015031">
    <property type="term" value="P:protein transport"/>
    <property type="evidence" value="ECO:0007669"/>
    <property type="project" value="UniProtKB-UniRule"/>
</dbReference>
<comment type="function">
    <text evidence="10">Interacts with outer membrane receptor proteins that carry out high-affinity binding and energy dependent uptake into the periplasmic space of specific substrates. It could act to transduce energy from the cytoplasmic membrane to specific energy-requiring processes in the outer membrane, resulting in the release into the periplasm of ligands bound by these outer membrane proteins.</text>
</comment>
<keyword evidence="5 10" id="KW-0997">Cell inner membrane</keyword>